<dbReference type="Proteomes" id="UP000184608">
    <property type="component" value="Unassembled WGS sequence"/>
</dbReference>
<dbReference type="PANTHER" id="PTHR30136:SF19">
    <property type="entry name" value="DNA-BINDING TRANSCRIPTIONAL REPRESSOR YIAJ"/>
    <property type="match status" value="1"/>
</dbReference>
<protein>
    <submittedName>
        <fullName evidence="6">HTH-type transcriptional regulator YiaJ</fullName>
    </submittedName>
</protein>
<dbReference type="PROSITE" id="PS51077">
    <property type="entry name" value="HTH_ICLR"/>
    <property type="match status" value="1"/>
</dbReference>
<feature type="domain" description="HTH iclR-type" evidence="4">
    <location>
        <begin position="5"/>
        <end position="67"/>
    </location>
</feature>
<feature type="domain" description="IclR-ED" evidence="5">
    <location>
        <begin position="68"/>
        <end position="253"/>
    </location>
</feature>
<dbReference type="Gene3D" id="1.10.10.10">
    <property type="entry name" value="Winged helix-like DNA-binding domain superfamily/Winged helix DNA-binding domain"/>
    <property type="match status" value="1"/>
</dbReference>
<evidence type="ECO:0000256" key="1">
    <source>
        <dbReference type="ARBA" id="ARBA00023015"/>
    </source>
</evidence>
<evidence type="ECO:0000256" key="3">
    <source>
        <dbReference type="ARBA" id="ARBA00023163"/>
    </source>
</evidence>
<dbReference type="Pfam" id="PF09339">
    <property type="entry name" value="HTH_IclR"/>
    <property type="match status" value="1"/>
</dbReference>
<evidence type="ECO:0000259" key="5">
    <source>
        <dbReference type="PROSITE" id="PS51078"/>
    </source>
</evidence>
<sequence>MSEQVKSLVKSMRVLEYLSRHPDGAPLHEITRQTGINKTSVYRMLTTFESLGYVTQQASTKNYRLTLKLLHIGHSALSSDVLTIIRPELNTLMSELDETVNLISREGDKIVFRDKLEPRYASFRTRTFVGIYAEMYCTAAGKVFLAFSTCEDQENYWQRNIRLFQKLTDNTITEKKRFFEELNTIRSQGYAVDNEENEAGISCTAVPVFDNSGAPAYSVSVSTLTPRLRSLGPEKLSGIIQRSTSRIEQELFRK</sequence>
<reference evidence="6 7" key="1">
    <citation type="submission" date="2016-11" db="EMBL/GenBank/DDBJ databases">
        <authorList>
            <person name="Jaros S."/>
            <person name="Januszkiewicz K."/>
            <person name="Wedrychowicz H."/>
        </authorList>
    </citation>
    <scope>NUCLEOTIDE SEQUENCE [LARGE SCALE GENOMIC DNA]</scope>
    <source>
        <strain evidence="6 7">CECT 7868</strain>
    </source>
</reference>
<dbReference type="Gene3D" id="3.30.450.40">
    <property type="match status" value="1"/>
</dbReference>
<keyword evidence="1" id="KW-0805">Transcription regulation</keyword>
<dbReference type="AlphaFoldDB" id="A0A1M5YC60"/>
<dbReference type="InterPro" id="IPR014757">
    <property type="entry name" value="Tscrpt_reg_IclR_C"/>
</dbReference>
<dbReference type="EMBL" id="FQXZ01000015">
    <property type="protein sequence ID" value="SHI09615.1"/>
    <property type="molecule type" value="Genomic_DNA"/>
</dbReference>
<dbReference type="InterPro" id="IPR050707">
    <property type="entry name" value="HTH_MetabolicPath_Reg"/>
</dbReference>
<keyword evidence="2" id="KW-0238">DNA-binding</keyword>
<dbReference type="GO" id="GO:0003677">
    <property type="term" value="F:DNA binding"/>
    <property type="evidence" value="ECO:0007669"/>
    <property type="project" value="UniProtKB-KW"/>
</dbReference>
<dbReference type="STRING" id="1216006.VA7868_01615"/>
<evidence type="ECO:0000313" key="7">
    <source>
        <dbReference type="Proteomes" id="UP000184608"/>
    </source>
</evidence>
<dbReference type="PROSITE" id="PS51078">
    <property type="entry name" value="ICLR_ED"/>
    <property type="match status" value="1"/>
</dbReference>
<dbReference type="SMART" id="SM00346">
    <property type="entry name" value="HTH_ICLR"/>
    <property type="match status" value="1"/>
</dbReference>
<dbReference type="SUPFAM" id="SSF46785">
    <property type="entry name" value="Winged helix' DNA-binding domain"/>
    <property type="match status" value="1"/>
</dbReference>
<keyword evidence="7" id="KW-1185">Reference proteome</keyword>
<evidence type="ECO:0000259" key="4">
    <source>
        <dbReference type="PROSITE" id="PS51077"/>
    </source>
</evidence>
<dbReference type="InterPro" id="IPR005471">
    <property type="entry name" value="Tscrpt_reg_IclR_N"/>
</dbReference>
<dbReference type="FunFam" id="1.10.10.10:FF:000056">
    <property type="entry name" value="IclR family transcriptional regulator"/>
    <property type="match status" value="1"/>
</dbReference>
<dbReference type="GO" id="GO:0045892">
    <property type="term" value="P:negative regulation of DNA-templated transcription"/>
    <property type="evidence" value="ECO:0007669"/>
    <property type="project" value="TreeGrafter"/>
</dbReference>
<accession>A0A1M5YC60</accession>
<organism evidence="6 7">
    <name type="scientific">Vibrio aerogenes CECT 7868</name>
    <dbReference type="NCBI Taxonomy" id="1216006"/>
    <lineage>
        <taxon>Bacteria</taxon>
        <taxon>Pseudomonadati</taxon>
        <taxon>Pseudomonadota</taxon>
        <taxon>Gammaproteobacteria</taxon>
        <taxon>Vibrionales</taxon>
        <taxon>Vibrionaceae</taxon>
        <taxon>Vibrio</taxon>
    </lineage>
</organism>
<dbReference type="PANTHER" id="PTHR30136">
    <property type="entry name" value="HELIX-TURN-HELIX TRANSCRIPTIONAL REGULATOR, ICLR FAMILY"/>
    <property type="match status" value="1"/>
</dbReference>
<dbReference type="InterPro" id="IPR029016">
    <property type="entry name" value="GAF-like_dom_sf"/>
</dbReference>
<dbReference type="OrthoDB" id="9807558at2"/>
<gene>
    <name evidence="6" type="primary">yiaJ_2</name>
    <name evidence="6" type="ORF">VA7868_01615</name>
</gene>
<dbReference type="InterPro" id="IPR036390">
    <property type="entry name" value="WH_DNA-bd_sf"/>
</dbReference>
<name>A0A1M5YC60_9VIBR</name>
<evidence type="ECO:0000313" key="6">
    <source>
        <dbReference type="EMBL" id="SHI09615.1"/>
    </source>
</evidence>
<dbReference type="InterPro" id="IPR036388">
    <property type="entry name" value="WH-like_DNA-bd_sf"/>
</dbReference>
<evidence type="ECO:0000256" key="2">
    <source>
        <dbReference type="ARBA" id="ARBA00023125"/>
    </source>
</evidence>
<dbReference type="SUPFAM" id="SSF55781">
    <property type="entry name" value="GAF domain-like"/>
    <property type="match status" value="1"/>
</dbReference>
<proteinExistence type="predicted"/>
<dbReference type="Pfam" id="PF01614">
    <property type="entry name" value="IclR_C"/>
    <property type="match status" value="1"/>
</dbReference>
<dbReference type="GO" id="GO:0003700">
    <property type="term" value="F:DNA-binding transcription factor activity"/>
    <property type="evidence" value="ECO:0007669"/>
    <property type="project" value="TreeGrafter"/>
</dbReference>
<keyword evidence="3" id="KW-0804">Transcription</keyword>